<dbReference type="Proteomes" id="UP001165960">
    <property type="component" value="Unassembled WGS sequence"/>
</dbReference>
<sequence length="235" mass="25717">MNYRGIFLVGLWCSGGMLTRAWVLFLAGVETGGRVVCSGTFYKAHVVVTAATCAQGPVEDYWVREDSNMTNRFKVLKKVSHPSYKYDKTPSWNVAVLFLKRPKAPYKRVKLNIGKHSGLLAPNLKLTGWKITSTDTGYTATIESLSLRLKSVTLCSAGYVKPLDPSHEFCTGLGNSGRGSCAFLPGTPIYYPGLIKAVVVGIISWNRPCALFDLAPIFTKIASVEGWLTKISTTI</sequence>
<accession>A0ACC2S2X7</accession>
<reference evidence="1" key="1">
    <citation type="submission" date="2022-04" db="EMBL/GenBank/DDBJ databases">
        <title>Genome of the entomopathogenic fungus Entomophthora muscae.</title>
        <authorList>
            <person name="Elya C."/>
            <person name="Lovett B.R."/>
            <person name="Lee E."/>
            <person name="Macias A.M."/>
            <person name="Hajek A.E."/>
            <person name="De Bivort B.L."/>
            <person name="Kasson M.T."/>
            <person name="De Fine Licht H.H."/>
            <person name="Stajich J.E."/>
        </authorList>
    </citation>
    <scope>NUCLEOTIDE SEQUENCE</scope>
    <source>
        <strain evidence="1">Berkeley</strain>
    </source>
</reference>
<dbReference type="EMBL" id="QTSX02005895">
    <property type="protein sequence ID" value="KAJ9056651.1"/>
    <property type="molecule type" value="Genomic_DNA"/>
</dbReference>
<protein>
    <submittedName>
        <fullName evidence="1">Epidermal growth factor-binding protein type B</fullName>
        <ecNumber evidence="1">3.4.21.119</ecNumber>
    </submittedName>
</protein>
<keyword evidence="2" id="KW-1185">Reference proteome</keyword>
<evidence type="ECO:0000313" key="1">
    <source>
        <dbReference type="EMBL" id="KAJ9056651.1"/>
    </source>
</evidence>
<gene>
    <name evidence="1" type="primary">KLK13_8</name>
    <name evidence="1" type="ORF">DSO57_1030787</name>
</gene>
<dbReference type="EC" id="3.4.21.119" evidence="1"/>
<evidence type="ECO:0000313" key="2">
    <source>
        <dbReference type="Proteomes" id="UP001165960"/>
    </source>
</evidence>
<keyword evidence="1" id="KW-0378">Hydrolase</keyword>
<organism evidence="1 2">
    <name type="scientific">Entomophthora muscae</name>
    <dbReference type="NCBI Taxonomy" id="34485"/>
    <lineage>
        <taxon>Eukaryota</taxon>
        <taxon>Fungi</taxon>
        <taxon>Fungi incertae sedis</taxon>
        <taxon>Zoopagomycota</taxon>
        <taxon>Entomophthoromycotina</taxon>
        <taxon>Entomophthoromycetes</taxon>
        <taxon>Entomophthorales</taxon>
        <taxon>Entomophthoraceae</taxon>
        <taxon>Entomophthora</taxon>
    </lineage>
</organism>
<comment type="caution">
    <text evidence="1">The sequence shown here is derived from an EMBL/GenBank/DDBJ whole genome shotgun (WGS) entry which is preliminary data.</text>
</comment>
<name>A0ACC2S2X7_9FUNG</name>
<proteinExistence type="predicted"/>